<organism evidence="2 3">
    <name type="scientific">Panicum virgatum</name>
    <name type="common">Blackwell switchgrass</name>
    <dbReference type="NCBI Taxonomy" id="38727"/>
    <lineage>
        <taxon>Eukaryota</taxon>
        <taxon>Viridiplantae</taxon>
        <taxon>Streptophyta</taxon>
        <taxon>Embryophyta</taxon>
        <taxon>Tracheophyta</taxon>
        <taxon>Spermatophyta</taxon>
        <taxon>Magnoliopsida</taxon>
        <taxon>Liliopsida</taxon>
        <taxon>Poales</taxon>
        <taxon>Poaceae</taxon>
        <taxon>PACMAD clade</taxon>
        <taxon>Panicoideae</taxon>
        <taxon>Panicodae</taxon>
        <taxon>Paniceae</taxon>
        <taxon>Panicinae</taxon>
        <taxon>Panicum</taxon>
        <taxon>Panicum sect. Hiantes</taxon>
    </lineage>
</organism>
<comment type="caution">
    <text evidence="2">The sequence shown here is derived from an EMBL/GenBank/DDBJ whole genome shotgun (WGS) entry which is preliminary data.</text>
</comment>
<protein>
    <submittedName>
        <fullName evidence="2">Uncharacterized protein</fullName>
    </submittedName>
</protein>
<feature type="compositionally biased region" description="Low complexity" evidence="1">
    <location>
        <begin position="100"/>
        <end position="112"/>
    </location>
</feature>
<name>A0A8T0PYB2_PANVG</name>
<dbReference type="EMBL" id="CM029051">
    <property type="protein sequence ID" value="KAG2563906.1"/>
    <property type="molecule type" value="Genomic_DNA"/>
</dbReference>
<sequence length="224" mass="23745">MHRPCLAGLQKELRLRLHAEPCQTVLQTCFGSGSGAEAPGNPVTGAGGRMRSHKFVAPRGSIISSVAPATFAPLSHPFPRARCASSRRPGRNRAGQEPVARQGGARVRAAPPREGEEEATGGESARWRQRPLETRTVRWRQLTAGGGVGSQRCEQAASTGCSDPSRSWGRRRQPHRQQQQHLPSGGSVGAASSNSTPRPVVEGSEAAHRSAATQQQCGTRGLIG</sequence>
<feature type="region of interest" description="Disordered" evidence="1">
    <location>
        <begin position="76"/>
        <end position="224"/>
    </location>
</feature>
<accession>A0A8T0PYB2</accession>
<proteinExistence type="predicted"/>
<evidence type="ECO:0000256" key="1">
    <source>
        <dbReference type="SAM" id="MobiDB-lite"/>
    </source>
</evidence>
<feature type="compositionally biased region" description="Polar residues" evidence="1">
    <location>
        <begin position="152"/>
        <end position="165"/>
    </location>
</feature>
<gene>
    <name evidence="2" type="ORF">PVAP13_8KG372800</name>
</gene>
<reference evidence="2" key="1">
    <citation type="submission" date="2020-05" db="EMBL/GenBank/DDBJ databases">
        <title>WGS assembly of Panicum virgatum.</title>
        <authorList>
            <person name="Lovell J.T."/>
            <person name="Jenkins J."/>
            <person name="Shu S."/>
            <person name="Juenger T.E."/>
            <person name="Schmutz J."/>
        </authorList>
    </citation>
    <scope>NUCLEOTIDE SEQUENCE</scope>
    <source>
        <strain evidence="2">AP13</strain>
    </source>
</reference>
<dbReference type="Proteomes" id="UP000823388">
    <property type="component" value="Chromosome 8K"/>
</dbReference>
<evidence type="ECO:0000313" key="2">
    <source>
        <dbReference type="EMBL" id="KAG2563906.1"/>
    </source>
</evidence>
<feature type="compositionally biased region" description="Low complexity" evidence="1">
    <location>
        <begin position="176"/>
        <end position="195"/>
    </location>
</feature>
<evidence type="ECO:0000313" key="3">
    <source>
        <dbReference type="Proteomes" id="UP000823388"/>
    </source>
</evidence>
<dbReference type="AlphaFoldDB" id="A0A8T0PYB2"/>
<keyword evidence="3" id="KW-1185">Reference proteome</keyword>